<evidence type="ECO:0000313" key="1">
    <source>
        <dbReference type="EMBL" id="KAG0328831.1"/>
    </source>
</evidence>
<sequence length="80" mass="8836">MTKQETILLDLASNGRADTYPSLTSSSSRALQVAQLQAPHLHDVDYDLDAPRAPTHDLFGSIEPHIKMNHTKTPVSRSKL</sequence>
<comment type="caution">
    <text evidence="1">The sequence shown here is derived from an EMBL/GenBank/DDBJ whole genome shotgun (WGS) entry which is preliminary data.</text>
</comment>
<dbReference type="Proteomes" id="UP000738325">
    <property type="component" value="Unassembled WGS sequence"/>
</dbReference>
<reference evidence="1" key="1">
    <citation type="journal article" date="2020" name="Fungal Divers.">
        <title>Resolving the Mortierellaceae phylogeny through synthesis of multi-gene phylogenetics and phylogenomics.</title>
        <authorList>
            <person name="Vandepol N."/>
            <person name="Liber J."/>
            <person name="Desiro A."/>
            <person name="Na H."/>
            <person name="Kennedy M."/>
            <person name="Barry K."/>
            <person name="Grigoriev I.V."/>
            <person name="Miller A.N."/>
            <person name="O'Donnell K."/>
            <person name="Stajich J.E."/>
            <person name="Bonito G."/>
        </authorList>
    </citation>
    <scope>NUCLEOTIDE SEQUENCE</scope>
    <source>
        <strain evidence="1">REB-010B</strain>
    </source>
</reference>
<keyword evidence="2" id="KW-1185">Reference proteome</keyword>
<proteinExistence type="predicted"/>
<evidence type="ECO:0000313" key="2">
    <source>
        <dbReference type="Proteomes" id="UP000738325"/>
    </source>
</evidence>
<gene>
    <name evidence="1" type="ORF">BGZ99_004319</name>
</gene>
<dbReference type="EMBL" id="JAAAIP010000027">
    <property type="protein sequence ID" value="KAG0328831.1"/>
    <property type="molecule type" value="Genomic_DNA"/>
</dbReference>
<organism evidence="1 2">
    <name type="scientific">Dissophora globulifera</name>
    <dbReference type="NCBI Taxonomy" id="979702"/>
    <lineage>
        <taxon>Eukaryota</taxon>
        <taxon>Fungi</taxon>
        <taxon>Fungi incertae sedis</taxon>
        <taxon>Mucoromycota</taxon>
        <taxon>Mortierellomycotina</taxon>
        <taxon>Mortierellomycetes</taxon>
        <taxon>Mortierellales</taxon>
        <taxon>Mortierellaceae</taxon>
        <taxon>Dissophora</taxon>
    </lineage>
</organism>
<dbReference type="OrthoDB" id="2399666at2759"/>
<accession>A0A9P6RTU9</accession>
<name>A0A9P6RTU9_9FUNG</name>
<dbReference type="AlphaFoldDB" id="A0A9P6RTU9"/>
<protein>
    <submittedName>
        <fullName evidence="1">Uncharacterized protein</fullName>
    </submittedName>
</protein>